<name>A0A9J5XTJ6_SOLCO</name>
<gene>
    <name evidence="1" type="ORF">H5410_041110</name>
</gene>
<accession>A0A9J5XTJ6</accession>
<protein>
    <submittedName>
        <fullName evidence="1">Uncharacterized protein</fullName>
    </submittedName>
</protein>
<sequence>MCQGFHLILTIGIRAFDPTTCELKMDVRNTQIGIQSTLELILDSLTALERAPNRAAVEQLPGGGLLSIPGESELSPLALGEIEHNPITLEARNDWMKQHNPTKFDHERNCVTIRRKNDKLVLKGIFEEGKLSVINSGAMGKLLKKGNALFAHLFMMYSTTNQDQETEVILQNEGVDDIRMQETGQSMTINTTIPRKGKVYVGGNGDLRLQLIRKFHDSPLGGHSASCDVCHRNKDENAPSPGLLQPLTIPNQAWSHIADVMPVAILQRQQIKRNNVAIVKDTTSIQVLTIACSDVTQPRVGIVPIDSVHWNIRQDLGQFGDSPNGLGDAHEVFSLFF</sequence>
<keyword evidence="2" id="KW-1185">Reference proteome</keyword>
<comment type="caution">
    <text evidence="1">The sequence shown here is derived from an EMBL/GenBank/DDBJ whole genome shotgun (WGS) entry which is preliminary data.</text>
</comment>
<dbReference type="EMBL" id="JACXVP010000008">
    <property type="protein sequence ID" value="KAG5590596.1"/>
    <property type="molecule type" value="Genomic_DNA"/>
</dbReference>
<dbReference type="Proteomes" id="UP000824120">
    <property type="component" value="Chromosome 8"/>
</dbReference>
<proteinExistence type="predicted"/>
<dbReference type="AlphaFoldDB" id="A0A9J5XTJ6"/>
<dbReference type="OrthoDB" id="1304599at2759"/>
<evidence type="ECO:0000313" key="2">
    <source>
        <dbReference type="Proteomes" id="UP000824120"/>
    </source>
</evidence>
<organism evidence="1 2">
    <name type="scientific">Solanum commersonii</name>
    <name type="common">Commerson's wild potato</name>
    <name type="synonym">Commerson's nightshade</name>
    <dbReference type="NCBI Taxonomy" id="4109"/>
    <lineage>
        <taxon>Eukaryota</taxon>
        <taxon>Viridiplantae</taxon>
        <taxon>Streptophyta</taxon>
        <taxon>Embryophyta</taxon>
        <taxon>Tracheophyta</taxon>
        <taxon>Spermatophyta</taxon>
        <taxon>Magnoliopsida</taxon>
        <taxon>eudicotyledons</taxon>
        <taxon>Gunneridae</taxon>
        <taxon>Pentapetalae</taxon>
        <taxon>asterids</taxon>
        <taxon>lamiids</taxon>
        <taxon>Solanales</taxon>
        <taxon>Solanaceae</taxon>
        <taxon>Solanoideae</taxon>
        <taxon>Solaneae</taxon>
        <taxon>Solanum</taxon>
    </lineage>
</organism>
<reference evidence="1 2" key="1">
    <citation type="submission" date="2020-09" db="EMBL/GenBank/DDBJ databases">
        <title>De no assembly of potato wild relative species, Solanum commersonii.</title>
        <authorList>
            <person name="Cho K."/>
        </authorList>
    </citation>
    <scope>NUCLEOTIDE SEQUENCE [LARGE SCALE GENOMIC DNA]</scope>
    <source>
        <strain evidence="1">LZ3.2</strain>
        <tissue evidence="1">Leaf</tissue>
    </source>
</reference>
<evidence type="ECO:0000313" key="1">
    <source>
        <dbReference type="EMBL" id="KAG5590596.1"/>
    </source>
</evidence>